<evidence type="ECO:0000313" key="1">
    <source>
        <dbReference type="EMBL" id="KKQ98941.1"/>
    </source>
</evidence>
<gene>
    <name evidence="1" type="ORF">UT24_C0030G0019</name>
</gene>
<comment type="caution">
    <text evidence="1">The sequence shown here is derived from an EMBL/GenBank/DDBJ whole genome shotgun (WGS) entry which is preliminary data.</text>
</comment>
<sequence>MKRFFKAQTRKLLDKLRNAHKIPEEREHRDFYMDVVGWNFDHLFDYHGSLAEHNYGDRLGDRKQPF</sequence>
<dbReference type="EMBL" id="LBWB01000030">
    <property type="protein sequence ID" value="KKQ98941.1"/>
    <property type="molecule type" value="Genomic_DNA"/>
</dbReference>
<protein>
    <submittedName>
        <fullName evidence="1">Uncharacterized protein</fullName>
    </submittedName>
</protein>
<dbReference type="Proteomes" id="UP000033881">
    <property type="component" value="Unassembled WGS sequence"/>
</dbReference>
<reference evidence="1 2" key="1">
    <citation type="journal article" date="2015" name="Nature">
        <title>rRNA introns, odd ribosomes, and small enigmatic genomes across a large radiation of phyla.</title>
        <authorList>
            <person name="Brown C.T."/>
            <person name="Hug L.A."/>
            <person name="Thomas B.C."/>
            <person name="Sharon I."/>
            <person name="Castelle C.J."/>
            <person name="Singh A."/>
            <person name="Wilkins M.J."/>
            <person name="Williams K.H."/>
            <person name="Banfield J.F."/>
        </authorList>
    </citation>
    <scope>NUCLEOTIDE SEQUENCE [LARGE SCALE GENOMIC DNA]</scope>
</reference>
<organism evidence="1 2">
    <name type="scientific">Candidatus Woesebacteria bacterium GW2011_GWB1_39_12</name>
    <dbReference type="NCBI Taxonomy" id="1618574"/>
    <lineage>
        <taxon>Bacteria</taxon>
        <taxon>Candidatus Woeseibacteriota</taxon>
    </lineage>
</organism>
<accession>A0A0G0QB58</accession>
<proteinExistence type="predicted"/>
<dbReference type="STRING" id="1618574.UT24_C0030G0019"/>
<evidence type="ECO:0000313" key="2">
    <source>
        <dbReference type="Proteomes" id="UP000033881"/>
    </source>
</evidence>
<name>A0A0G0QB58_9BACT</name>
<dbReference type="AlphaFoldDB" id="A0A0G0QB58"/>